<evidence type="ECO:0000259" key="3">
    <source>
        <dbReference type="PROSITE" id="PS50913"/>
    </source>
</evidence>
<dbReference type="OrthoDB" id="1926336at2759"/>
<feature type="domain" description="GRIP" evidence="3">
    <location>
        <begin position="222"/>
        <end position="270"/>
    </location>
</feature>
<organism evidence="4 5">
    <name type="scientific">Coemansia reversa (strain ATCC 12441 / NRRL 1564)</name>
    <dbReference type="NCBI Taxonomy" id="763665"/>
    <lineage>
        <taxon>Eukaryota</taxon>
        <taxon>Fungi</taxon>
        <taxon>Fungi incertae sedis</taxon>
        <taxon>Zoopagomycota</taxon>
        <taxon>Kickxellomycotina</taxon>
        <taxon>Kickxellomycetes</taxon>
        <taxon>Kickxellales</taxon>
        <taxon>Kickxellaceae</taxon>
        <taxon>Coemansia</taxon>
    </lineage>
</organism>
<feature type="compositionally biased region" description="Low complexity" evidence="2">
    <location>
        <begin position="131"/>
        <end position="144"/>
    </location>
</feature>
<feature type="coiled-coil region" evidence="1">
    <location>
        <begin position="5"/>
        <end position="67"/>
    </location>
</feature>
<dbReference type="AlphaFoldDB" id="A0A2G5B5B3"/>
<dbReference type="InterPro" id="IPR000237">
    <property type="entry name" value="GRIP_dom"/>
</dbReference>
<dbReference type="PROSITE" id="PS50913">
    <property type="entry name" value="GRIP"/>
    <property type="match status" value="1"/>
</dbReference>
<sequence>MRSSLQQTEESRTALQVEADRLRDMERDLASAKEQLERVVDERRLSEQRWKRVHRDLKEEVRRLHRERQSSMTFANLQPLSPGSAPSVAPAGSGNGFGASTSSLSPSGRSNSMTAASVSSLLRAATGNAATTTTGLGSSARRTSVQSHSLLPVGRAASGSSGNGKQDYGHESRTVEGGPGPVVAAAGRPRSRTRSEHSSNHHTRSSSNAGSVSSEALSYDDGRFEAINVEYLRNVLFRFFNDKERRPQLVPVLSNLLNCKTDDIKQIQLLLQ</sequence>
<dbReference type="Pfam" id="PF01465">
    <property type="entry name" value="GRIP"/>
    <property type="match status" value="1"/>
</dbReference>
<evidence type="ECO:0000256" key="2">
    <source>
        <dbReference type="SAM" id="MobiDB-lite"/>
    </source>
</evidence>
<dbReference type="SMART" id="SM00755">
    <property type="entry name" value="Grip"/>
    <property type="match status" value="1"/>
</dbReference>
<dbReference type="EMBL" id="KZ303520">
    <property type="protein sequence ID" value="PIA14199.1"/>
    <property type="molecule type" value="Genomic_DNA"/>
</dbReference>
<evidence type="ECO:0000313" key="5">
    <source>
        <dbReference type="Proteomes" id="UP000242474"/>
    </source>
</evidence>
<accession>A0A2G5B5B3</accession>
<protein>
    <recommendedName>
        <fullName evidence="3">GRIP domain-containing protein</fullName>
    </recommendedName>
</protein>
<keyword evidence="1" id="KW-0175">Coiled coil</keyword>
<proteinExistence type="predicted"/>
<gene>
    <name evidence="4" type="ORF">COEREDRAFT_82878</name>
</gene>
<feature type="compositionally biased region" description="Low complexity" evidence="2">
    <location>
        <begin position="205"/>
        <end position="214"/>
    </location>
</feature>
<keyword evidence="5" id="KW-1185">Reference proteome</keyword>
<feature type="region of interest" description="Disordered" evidence="2">
    <location>
        <begin position="68"/>
        <end position="94"/>
    </location>
</feature>
<evidence type="ECO:0000313" key="4">
    <source>
        <dbReference type="EMBL" id="PIA14199.1"/>
    </source>
</evidence>
<dbReference type="STRING" id="763665.A0A2G5B5B3"/>
<name>A0A2G5B5B3_COERN</name>
<feature type="region of interest" description="Disordered" evidence="2">
    <location>
        <begin position="131"/>
        <end position="214"/>
    </location>
</feature>
<dbReference type="Proteomes" id="UP000242474">
    <property type="component" value="Unassembled WGS sequence"/>
</dbReference>
<evidence type="ECO:0000256" key="1">
    <source>
        <dbReference type="SAM" id="Coils"/>
    </source>
</evidence>
<feature type="compositionally biased region" description="Polar residues" evidence="2">
    <location>
        <begin position="70"/>
        <end position="81"/>
    </location>
</feature>
<reference evidence="4 5" key="1">
    <citation type="journal article" date="2015" name="Genome Biol. Evol.">
        <title>Phylogenomic analyses indicate that early fungi evolved digesting cell walls of algal ancestors of land plants.</title>
        <authorList>
            <person name="Chang Y."/>
            <person name="Wang S."/>
            <person name="Sekimoto S."/>
            <person name="Aerts A.L."/>
            <person name="Choi C."/>
            <person name="Clum A."/>
            <person name="LaButti K.M."/>
            <person name="Lindquist E.A."/>
            <person name="Yee Ngan C."/>
            <person name="Ohm R.A."/>
            <person name="Salamov A.A."/>
            <person name="Grigoriev I.V."/>
            <person name="Spatafora J.W."/>
            <person name="Berbee M.L."/>
        </authorList>
    </citation>
    <scope>NUCLEOTIDE SEQUENCE [LARGE SCALE GENOMIC DNA]</scope>
    <source>
        <strain evidence="4 5">NRRL 1564</strain>
    </source>
</reference>